<organism evidence="1 2">
    <name type="scientific">Euphydryas editha</name>
    <name type="common">Edith's checkerspot</name>
    <dbReference type="NCBI Taxonomy" id="104508"/>
    <lineage>
        <taxon>Eukaryota</taxon>
        <taxon>Metazoa</taxon>
        <taxon>Ecdysozoa</taxon>
        <taxon>Arthropoda</taxon>
        <taxon>Hexapoda</taxon>
        <taxon>Insecta</taxon>
        <taxon>Pterygota</taxon>
        <taxon>Neoptera</taxon>
        <taxon>Endopterygota</taxon>
        <taxon>Lepidoptera</taxon>
        <taxon>Glossata</taxon>
        <taxon>Ditrysia</taxon>
        <taxon>Papilionoidea</taxon>
        <taxon>Nymphalidae</taxon>
        <taxon>Nymphalinae</taxon>
        <taxon>Euphydryas</taxon>
    </lineage>
</organism>
<dbReference type="PANTHER" id="PTHR15430:SF1">
    <property type="entry name" value="GLOMULIN"/>
    <property type="match status" value="1"/>
</dbReference>
<dbReference type="GO" id="GO:0055105">
    <property type="term" value="F:ubiquitin-protein transferase inhibitor activity"/>
    <property type="evidence" value="ECO:0007669"/>
    <property type="project" value="TreeGrafter"/>
</dbReference>
<evidence type="ECO:0000313" key="1">
    <source>
        <dbReference type="EMBL" id="CAH2091265.1"/>
    </source>
</evidence>
<dbReference type="PANTHER" id="PTHR15430">
    <property type="entry name" value="GLOMULIN"/>
    <property type="match status" value="1"/>
</dbReference>
<dbReference type="AlphaFoldDB" id="A0AAU9U398"/>
<sequence>MEQSVVDLISSSLDSGNYKEAINFSIDEKYVNDLSNNCWDLITAIIGKIQDETLIVKPSLYGACETLLDNIVKQCSPEEALFEFIEQIQVAKNDAQFAIVLEPVQQLLLKLITKRFRSLEFTLDSISSYLMSIPVPEHQLEGKERLLIDSDTNTRRIVKIYSLLYRFYNPLVKHVTNSTTNVNVTITTTEVLGAFLISLLGQPLIYIDLDPMNNTHNEARISGSFIIEDLCTLVKNVNKFLEYVELHHKKSLKTKSKNVLTDNEEKLSAYDHIEKINLTTLSGLFYGIYSGHFEVPNFAVPSVYSIEYVVHTILLCVLHLLSFTEYGPLAKGISLCSKILERYTTNTSHTMLTNSIHYNLCQNLVNISIYSNYETIRKEAVKLISIHINKFEYKGRCMLIKYVLNNANHSGMIGYAISLYKNSIEEAFRESMLPDCFTGHQLMNMIKKMCHLPHGAESDLVELADQIITTLNFLRYLALKDNLNKTGIKEYFTMIEDDYLEKLRTGLNMSKAHYEVKLMDIENSKTEEQSNISINIGGNVLDKIPTENKKQIIHSALNAFHLIEGLVARLSECININKTYN</sequence>
<proteinExistence type="predicted"/>
<dbReference type="Pfam" id="PF08568">
    <property type="entry name" value="Kinetochor_Ybp2"/>
    <property type="match status" value="1"/>
</dbReference>
<dbReference type="InterPro" id="IPR019516">
    <property type="entry name" value="Glomulin/ALF4"/>
</dbReference>
<evidence type="ECO:0008006" key="3">
    <source>
        <dbReference type="Google" id="ProtNLM"/>
    </source>
</evidence>
<dbReference type="InterPro" id="IPR013877">
    <property type="entry name" value="YAP-bd/ALF4/Glomulin"/>
</dbReference>
<dbReference type="Proteomes" id="UP001153954">
    <property type="component" value="Unassembled WGS sequence"/>
</dbReference>
<comment type="caution">
    <text evidence="1">The sequence shown here is derived from an EMBL/GenBank/DDBJ whole genome shotgun (WGS) entry which is preliminary data.</text>
</comment>
<dbReference type="EMBL" id="CAKOGL010000010">
    <property type="protein sequence ID" value="CAH2091265.1"/>
    <property type="molecule type" value="Genomic_DNA"/>
</dbReference>
<protein>
    <recommendedName>
        <fullName evidence="3">Glomulin</fullName>
    </recommendedName>
</protein>
<keyword evidence="2" id="KW-1185">Reference proteome</keyword>
<dbReference type="GO" id="GO:0005737">
    <property type="term" value="C:cytoplasm"/>
    <property type="evidence" value="ECO:0007669"/>
    <property type="project" value="TreeGrafter"/>
</dbReference>
<gene>
    <name evidence="1" type="ORF">EEDITHA_LOCUS7142</name>
</gene>
<reference evidence="1" key="1">
    <citation type="submission" date="2022-03" db="EMBL/GenBank/DDBJ databases">
        <authorList>
            <person name="Tunstrom K."/>
        </authorList>
    </citation>
    <scope>NUCLEOTIDE SEQUENCE</scope>
</reference>
<accession>A0AAU9U398</accession>
<name>A0AAU9U398_EUPED</name>
<evidence type="ECO:0000313" key="2">
    <source>
        <dbReference type="Proteomes" id="UP001153954"/>
    </source>
</evidence>